<dbReference type="InterPro" id="IPR006139">
    <property type="entry name" value="D-isomer_2_OHA_DH_cat_dom"/>
</dbReference>
<dbReference type="AlphaFoldDB" id="A0A7X4LJG7"/>
<dbReference type="EMBL" id="WEKT01000009">
    <property type="protein sequence ID" value="MZI92981.1"/>
    <property type="molecule type" value="Genomic_DNA"/>
</dbReference>
<dbReference type="GO" id="GO:0030267">
    <property type="term" value="F:glyoxylate reductase (NADPH) activity"/>
    <property type="evidence" value="ECO:0007669"/>
    <property type="project" value="UniProtKB-EC"/>
</dbReference>
<accession>A0A7X4LJG7</accession>
<dbReference type="InterPro" id="IPR006140">
    <property type="entry name" value="D-isomer_DH_NAD-bd"/>
</dbReference>
<dbReference type="SUPFAM" id="SSF52283">
    <property type="entry name" value="Formate/glycerate dehydrogenase catalytic domain-like"/>
    <property type="match status" value="1"/>
</dbReference>
<dbReference type="Pfam" id="PF00389">
    <property type="entry name" value="2-Hacid_dh"/>
    <property type="match status" value="1"/>
</dbReference>
<dbReference type="GO" id="GO:0016618">
    <property type="term" value="F:hydroxypyruvate reductase [NAD(P)H] activity"/>
    <property type="evidence" value="ECO:0007669"/>
    <property type="project" value="UniProtKB-EC"/>
</dbReference>
<evidence type="ECO:0000256" key="4">
    <source>
        <dbReference type="RuleBase" id="RU003719"/>
    </source>
</evidence>
<evidence type="ECO:0000256" key="2">
    <source>
        <dbReference type="ARBA" id="ARBA00023002"/>
    </source>
</evidence>
<dbReference type="EC" id="1.1.1.79" evidence="7"/>
<keyword evidence="8" id="KW-1185">Reference proteome</keyword>
<keyword evidence="2 4" id="KW-0560">Oxidoreductase</keyword>
<evidence type="ECO:0000256" key="3">
    <source>
        <dbReference type="ARBA" id="ARBA00023027"/>
    </source>
</evidence>
<keyword evidence="7" id="KW-0670">Pyruvate</keyword>
<comment type="caution">
    <text evidence="7">The sequence shown here is derived from an EMBL/GenBank/DDBJ whole genome shotgun (WGS) entry which is preliminary data.</text>
</comment>
<dbReference type="GO" id="GO:0005829">
    <property type="term" value="C:cytosol"/>
    <property type="evidence" value="ECO:0007669"/>
    <property type="project" value="TreeGrafter"/>
</dbReference>
<evidence type="ECO:0000313" key="8">
    <source>
        <dbReference type="Proteomes" id="UP000462621"/>
    </source>
</evidence>
<organism evidence="7 8">
    <name type="scientific">Vibrio eleionomae</name>
    <dbReference type="NCBI Taxonomy" id="2653505"/>
    <lineage>
        <taxon>Bacteria</taxon>
        <taxon>Pseudomonadati</taxon>
        <taxon>Pseudomonadota</taxon>
        <taxon>Gammaproteobacteria</taxon>
        <taxon>Vibrionales</taxon>
        <taxon>Vibrionaceae</taxon>
        <taxon>Vibrio</taxon>
    </lineage>
</organism>
<dbReference type="PANTHER" id="PTHR10996:SF283">
    <property type="entry name" value="GLYOXYLATE_HYDROXYPYRUVATE REDUCTASE B"/>
    <property type="match status" value="1"/>
</dbReference>
<dbReference type="Pfam" id="PF02826">
    <property type="entry name" value="2-Hacid_dh_C"/>
    <property type="match status" value="1"/>
</dbReference>
<sequence>MKPTIIVYRELPEPEKVRLQSHFHIIEFKELSSTDDPQFIEALKTAEGLIGAGLPLKADVLDKAPKLKALSTISVGTDAFDLNYLGKRGIPLMHTPTVLTETTADTIFTLILASARRAVELDKFVRSGQWQSSIGPDLFGSNVHGKTLGILGLGRIGSAVARRAHHGFGMRIQYYNHSRKAEAETEFDARKMSLDELLRTSDFVCSVLPYVPETHHLIDEHAFAMMKESAFFINGGRGKTVDQAALVNALEQNVIKGAGLDVFEQEPLPADSPLMMLDNVVLLPHIGSATHETRDAMARCAVDNLISALNGDISINCANQSQLEVLV</sequence>
<dbReference type="InterPro" id="IPR050223">
    <property type="entry name" value="D-isomer_2-hydroxyacid_DH"/>
</dbReference>
<protein>
    <submittedName>
        <fullName evidence="7">Bifunctional glyoxylate/hydroxypyruvate reductase B</fullName>
        <ecNumber evidence="7">1.1.1.79</ecNumber>
        <ecNumber evidence="7">1.1.1.81</ecNumber>
    </submittedName>
</protein>
<evidence type="ECO:0000256" key="1">
    <source>
        <dbReference type="ARBA" id="ARBA00005854"/>
    </source>
</evidence>
<evidence type="ECO:0000313" key="7">
    <source>
        <dbReference type="EMBL" id="MZI92981.1"/>
    </source>
</evidence>
<reference evidence="7 8" key="1">
    <citation type="submission" date="2019-10" db="EMBL/GenBank/DDBJ databases">
        <title>Vibrio sp. nov. isolated from a shrimp pond.</title>
        <authorList>
            <person name="Gomez-Gil B."/>
            <person name="Enciso-Ibarra J."/>
            <person name="Enciso-Ibarra K."/>
            <person name="Bolan-Mejia C."/>
        </authorList>
    </citation>
    <scope>NUCLEOTIDE SEQUENCE [LARGE SCALE GENOMIC DNA]</scope>
    <source>
        <strain evidence="7 8">CAIM 722</strain>
    </source>
</reference>
<keyword evidence="3" id="KW-0520">NAD</keyword>
<dbReference type="GO" id="GO:0051287">
    <property type="term" value="F:NAD binding"/>
    <property type="evidence" value="ECO:0007669"/>
    <property type="project" value="InterPro"/>
</dbReference>
<dbReference type="SUPFAM" id="SSF51735">
    <property type="entry name" value="NAD(P)-binding Rossmann-fold domains"/>
    <property type="match status" value="1"/>
</dbReference>
<gene>
    <name evidence="7" type="ORF">F9817_07190</name>
</gene>
<dbReference type="Proteomes" id="UP000462621">
    <property type="component" value="Unassembled WGS sequence"/>
</dbReference>
<dbReference type="PANTHER" id="PTHR10996">
    <property type="entry name" value="2-HYDROXYACID DEHYDROGENASE-RELATED"/>
    <property type="match status" value="1"/>
</dbReference>
<dbReference type="RefSeq" id="WP_161154281.1">
    <property type="nucleotide sequence ID" value="NZ_WEKT01000009.1"/>
</dbReference>
<dbReference type="Gene3D" id="3.40.50.720">
    <property type="entry name" value="NAD(P)-binding Rossmann-like Domain"/>
    <property type="match status" value="2"/>
</dbReference>
<name>A0A7X4LJG7_9VIBR</name>
<feature type="domain" description="D-isomer specific 2-hydroxyacid dehydrogenase NAD-binding" evidence="6">
    <location>
        <begin position="108"/>
        <end position="287"/>
    </location>
</feature>
<dbReference type="InterPro" id="IPR036291">
    <property type="entry name" value="NAD(P)-bd_dom_sf"/>
</dbReference>
<dbReference type="PROSITE" id="PS00065">
    <property type="entry name" value="D_2_HYDROXYACID_DH_1"/>
    <property type="match status" value="1"/>
</dbReference>
<dbReference type="FunFam" id="3.40.50.720:FF:000462">
    <property type="entry name" value="Glyoxylate reductase (NADP+)"/>
    <property type="match status" value="1"/>
</dbReference>
<dbReference type="CDD" id="cd05301">
    <property type="entry name" value="GDH"/>
    <property type="match status" value="1"/>
</dbReference>
<evidence type="ECO:0000259" key="6">
    <source>
        <dbReference type="Pfam" id="PF02826"/>
    </source>
</evidence>
<dbReference type="InterPro" id="IPR029752">
    <property type="entry name" value="D-isomer_DH_CS1"/>
</dbReference>
<comment type="similarity">
    <text evidence="1 4">Belongs to the D-isomer specific 2-hydroxyacid dehydrogenase family.</text>
</comment>
<dbReference type="EC" id="1.1.1.81" evidence="7"/>
<feature type="domain" description="D-isomer specific 2-hydroxyacid dehydrogenase catalytic" evidence="5">
    <location>
        <begin position="5"/>
        <end position="319"/>
    </location>
</feature>
<evidence type="ECO:0000259" key="5">
    <source>
        <dbReference type="Pfam" id="PF00389"/>
    </source>
</evidence>
<proteinExistence type="inferred from homology"/>